<feature type="transmembrane region" description="Helical" evidence="7">
    <location>
        <begin position="49"/>
        <end position="69"/>
    </location>
</feature>
<keyword evidence="8" id="KW-0732">Signal</keyword>
<dbReference type="InterPro" id="IPR002898">
    <property type="entry name" value="MotA_ExbB_proton_chnl"/>
</dbReference>
<reference evidence="10 11" key="1">
    <citation type="submission" date="2019-07" db="EMBL/GenBank/DDBJ databases">
        <title>Description of 53C-WASEF.</title>
        <authorList>
            <person name="Pitt A."/>
            <person name="Hahn M.W."/>
        </authorList>
    </citation>
    <scope>NUCLEOTIDE SEQUENCE [LARGE SCALE GENOMIC DNA]</scope>
    <source>
        <strain evidence="10 11">53C-WASEF</strain>
    </source>
</reference>
<evidence type="ECO:0000256" key="5">
    <source>
        <dbReference type="ARBA" id="ARBA00023136"/>
    </source>
</evidence>
<keyword evidence="2" id="KW-1003">Cell membrane</keyword>
<dbReference type="Proteomes" id="UP000315648">
    <property type="component" value="Unassembled WGS sequence"/>
</dbReference>
<accession>A0A556QKX7</accession>
<comment type="subcellular location">
    <subcellularLocation>
        <location evidence="1">Cell membrane</location>
        <topology evidence="1">Multi-pass membrane protein</topology>
    </subcellularLocation>
    <subcellularLocation>
        <location evidence="6">Membrane</location>
        <topology evidence="6">Multi-pass membrane protein</topology>
    </subcellularLocation>
</comment>
<keyword evidence="5 7" id="KW-0472">Membrane</keyword>
<evidence type="ECO:0000256" key="2">
    <source>
        <dbReference type="ARBA" id="ARBA00022475"/>
    </source>
</evidence>
<dbReference type="PANTHER" id="PTHR30625">
    <property type="entry name" value="PROTEIN TOLQ"/>
    <property type="match status" value="1"/>
</dbReference>
<keyword evidence="6" id="KW-0653">Protein transport</keyword>
<comment type="similarity">
    <text evidence="6">Belongs to the exbB/tolQ family.</text>
</comment>
<feature type="chain" id="PRO_5021879589" evidence="8">
    <location>
        <begin position="26"/>
        <end position="270"/>
    </location>
</feature>
<protein>
    <submittedName>
        <fullName evidence="10">MotA/TolQ/ExbB proton channel family protein</fullName>
    </submittedName>
</protein>
<feature type="transmembrane region" description="Helical" evidence="7">
    <location>
        <begin position="192"/>
        <end position="216"/>
    </location>
</feature>
<evidence type="ECO:0000313" key="11">
    <source>
        <dbReference type="Proteomes" id="UP000315648"/>
    </source>
</evidence>
<dbReference type="RefSeq" id="WP_144353706.1">
    <property type="nucleotide sequence ID" value="NZ_CBCRVV010000013.1"/>
</dbReference>
<dbReference type="PANTHER" id="PTHR30625:SF17">
    <property type="entry name" value="TOLQ-RELATED"/>
    <property type="match status" value="1"/>
</dbReference>
<keyword evidence="11" id="KW-1185">Reference proteome</keyword>
<dbReference type="EMBL" id="VMBG01000002">
    <property type="protein sequence ID" value="TSJ77303.1"/>
    <property type="molecule type" value="Genomic_DNA"/>
</dbReference>
<dbReference type="OrthoDB" id="4045at2"/>
<evidence type="ECO:0000259" key="9">
    <source>
        <dbReference type="Pfam" id="PF01618"/>
    </source>
</evidence>
<organism evidence="10 11">
    <name type="scientific">Rariglobus hedericola</name>
    <dbReference type="NCBI Taxonomy" id="2597822"/>
    <lineage>
        <taxon>Bacteria</taxon>
        <taxon>Pseudomonadati</taxon>
        <taxon>Verrucomicrobiota</taxon>
        <taxon>Opitutia</taxon>
        <taxon>Opitutales</taxon>
        <taxon>Opitutaceae</taxon>
        <taxon>Rariglobus</taxon>
    </lineage>
</organism>
<dbReference type="Pfam" id="PF01618">
    <property type="entry name" value="MotA_ExbB"/>
    <property type="match status" value="1"/>
</dbReference>
<evidence type="ECO:0000313" key="10">
    <source>
        <dbReference type="EMBL" id="TSJ77303.1"/>
    </source>
</evidence>
<feature type="domain" description="MotA/TolQ/ExbB proton channel" evidence="9">
    <location>
        <begin position="112"/>
        <end position="223"/>
    </location>
</feature>
<evidence type="ECO:0000256" key="4">
    <source>
        <dbReference type="ARBA" id="ARBA00022989"/>
    </source>
</evidence>
<sequence length="270" mass="28618">MKSLRSLRLIGLSTLACCFASIAFAQEAAPAGTVALAESKTLFDKIMLAGPTFMLILFLSSVFMVWLIIDGVIRTAKAKLVPPPVLAAVRQHLIDGDYESAAGVAIASDTALGNVAAAAFTKVGLGKDATDDAIFEETERVRGVFNSRISYLSVIGVITPMVGLTGTVFGMIQAFDTLGSSGVGDPSKLSEAIGHVLVCTGGGLVVAIPAFAFYYVMRNRISAGFRHLQVEINAIFHHLPYEHLQGLRLENDAFVPAPPRKQAALRPANS</sequence>
<feature type="signal peptide" evidence="8">
    <location>
        <begin position="1"/>
        <end position="25"/>
    </location>
</feature>
<proteinExistence type="inferred from homology"/>
<dbReference type="GO" id="GO:0017038">
    <property type="term" value="P:protein import"/>
    <property type="evidence" value="ECO:0007669"/>
    <property type="project" value="TreeGrafter"/>
</dbReference>
<keyword evidence="3 7" id="KW-0812">Transmembrane</keyword>
<gene>
    <name evidence="10" type="ORF">FPL22_14505</name>
</gene>
<dbReference type="GO" id="GO:0005886">
    <property type="term" value="C:plasma membrane"/>
    <property type="evidence" value="ECO:0007669"/>
    <property type="project" value="UniProtKB-SubCell"/>
</dbReference>
<comment type="caution">
    <text evidence="10">The sequence shown here is derived from an EMBL/GenBank/DDBJ whole genome shotgun (WGS) entry which is preliminary data.</text>
</comment>
<name>A0A556QKX7_9BACT</name>
<evidence type="ECO:0000256" key="3">
    <source>
        <dbReference type="ARBA" id="ARBA00022692"/>
    </source>
</evidence>
<dbReference type="AlphaFoldDB" id="A0A556QKX7"/>
<evidence type="ECO:0000256" key="8">
    <source>
        <dbReference type="SAM" id="SignalP"/>
    </source>
</evidence>
<evidence type="ECO:0000256" key="6">
    <source>
        <dbReference type="RuleBase" id="RU004057"/>
    </source>
</evidence>
<keyword evidence="4 7" id="KW-1133">Transmembrane helix</keyword>
<feature type="transmembrane region" description="Helical" evidence="7">
    <location>
        <begin position="149"/>
        <end position="172"/>
    </location>
</feature>
<evidence type="ECO:0000256" key="1">
    <source>
        <dbReference type="ARBA" id="ARBA00004651"/>
    </source>
</evidence>
<keyword evidence="6" id="KW-0813">Transport</keyword>
<evidence type="ECO:0000256" key="7">
    <source>
        <dbReference type="SAM" id="Phobius"/>
    </source>
</evidence>
<dbReference type="InterPro" id="IPR050790">
    <property type="entry name" value="ExbB/TolQ_transport"/>
</dbReference>